<evidence type="ECO:0000256" key="5">
    <source>
        <dbReference type="SAM" id="SignalP"/>
    </source>
</evidence>
<reference evidence="7 8" key="1">
    <citation type="submission" date="2019-07" db="EMBL/GenBank/DDBJ databases">
        <title>Tomitella cavernea sp. nov., an actinomycete isolated from soil.</title>
        <authorList>
            <person name="Cheng J."/>
        </authorList>
    </citation>
    <scope>NUCLEOTIDE SEQUENCE [LARGE SCALE GENOMIC DNA]</scope>
    <source>
        <strain evidence="7 8">HY188</strain>
    </source>
</reference>
<organism evidence="7 8">
    <name type="scientific">Tomitella fengzijianii</name>
    <dbReference type="NCBI Taxonomy" id="2597660"/>
    <lineage>
        <taxon>Bacteria</taxon>
        <taxon>Bacillati</taxon>
        <taxon>Actinomycetota</taxon>
        <taxon>Actinomycetes</taxon>
        <taxon>Mycobacteriales</taxon>
        <taxon>Tomitella</taxon>
    </lineage>
</organism>
<dbReference type="OrthoDB" id="4447445at2"/>
<feature type="signal peptide" evidence="5">
    <location>
        <begin position="1"/>
        <end position="24"/>
    </location>
</feature>
<comment type="similarity">
    <text evidence="1">Belongs to the peptidase S33 family.</text>
</comment>
<feature type="compositionally biased region" description="Low complexity" evidence="4">
    <location>
        <begin position="595"/>
        <end position="638"/>
    </location>
</feature>
<evidence type="ECO:0000256" key="1">
    <source>
        <dbReference type="ARBA" id="ARBA00010088"/>
    </source>
</evidence>
<dbReference type="InterPro" id="IPR029058">
    <property type="entry name" value="AB_hydrolase_fold"/>
</dbReference>
<evidence type="ECO:0000313" key="7">
    <source>
        <dbReference type="EMBL" id="QDQ98198.1"/>
    </source>
</evidence>
<dbReference type="KEGG" id="toy:FO059_13875"/>
<proteinExistence type="inferred from homology"/>
<evidence type="ECO:0000259" key="6">
    <source>
        <dbReference type="Pfam" id="PF08386"/>
    </source>
</evidence>
<name>A0A516X541_9ACTN</name>
<sequence>MNRYRWGVAAAAAASVAIVNPALAQAQPQEIDWVACPEYLGYMDRGGLPADLDWQCGEVEVPVDYADPDGRTIPVSVSRIPAEDQARSKGALFGNPGGPGEQALDFWLPIEESDGPGARLHEDYDLVAVEPRGLSYSGGVACDAPVTAMMDPAAAYKACMETDPQLVQSLTTANTARDMEVVRESLAAENGGAGAGAGGAAADGGTMDYLGYSYGTYLGATYATLYPEETGRFVLDSAVDPDWVWNEQAAQQAEARKQRTDDMFAWIAAHDDTYHLGDTPLKVFHAWKGITDEELSGGMNLTPPDAQMGDLPELVRPVGAPVLDVINATAEPRARADGAVRVLTGADNGRATSGLTGTTLNAAGSREMWPVVARRMQDIRQYGAGTLAPGTRMVDPPQLTTDDVLFTAVTCNENPQSGDPVQAALAQFNANTGGNAYDVMAQQARGGADCAGWPASSAPVPLDGSGLETKPLVLQSQRDALTPYPGGVELADQMDGVLVTVQGGDHGVFGRGNDAVDEVVTDYLVDGVTPQPQVLPEAQIRMPLTPPKPAPLPAAENLDAAMARGFSAASDAVTAAAEEVDQAVAEATGAPVAQGDAAQGAQAQDAQADVAQAEGAQAEGTAAATDTSTDAPDAAADAGRTGPVAQAVDEAVDRIGAALGVQ</sequence>
<feature type="chain" id="PRO_5039148117" evidence="5">
    <location>
        <begin position="25"/>
        <end position="662"/>
    </location>
</feature>
<dbReference type="Pfam" id="PF08386">
    <property type="entry name" value="Abhydrolase_4"/>
    <property type="match status" value="1"/>
</dbReference>
<dbReference type="PANTHER" id="PTHR43248">
    <property type="entry name" value="2-SUCCINYL-6-HYDROXY-2,4-CYCLOHEXADIENE-1-CARBOXYLATE SYNTHASE"/>
    <property type="match status" value="1"/>
</dbReference>
<dbReference type="SUPFAM" id="SSF53474">
    <property type="entry name" value="alpha/beta-Hydrolases"/>
    <property type="match status" value="1"/>
</dbReference>
<gene>
    <name evidence="7" type="ORF">FO059_13875</name>
</gene>
<feature type="domain" description="Peptidase S33 tripeptidyl aminopeptidase-like C-terminal" evidence="6">
    <location>
        <begin position="441"/>
        <end position="532"/>
    </location>
</feature>
<dbReference type="Proteomes" id="UP000317344">
    <property type="component" value="Chromosome"/>
</dbReference>
<evidence type="ECO:0000256" key="3">
    <source>
        <dbReference type="ARBA" id="ARBA00022801"/>
    </source>
</evidence>
<reference evidence="7 8" key="2">
    <citation type="submission" date="2019-07" db="EMBL/GenBank/DDBJ databases">
        <authorList>
            <person name="Huang Y."/>
        </authorList>
    </citation>
    <scope>NUCLEOTIDE SEQUENCE [LARGE SCALE GENOMIC DNA]</scope>
    <source>
        <strain evidence="7 8">HY188</strain>
    </source>
</reference>
<dbReference type="AlphaFoldDB" id="A0A516X541"/>
<keyword evidence="2 5" id="KW-0732">Signal</keyword>
<evidence type="ECO:0000313" key="8">
    <source>
        <dbReference type="Proteomes" id="UP000317344"/>
    </source>
</evidence>
<dbReference type="GO" id="GO:0016787">
    <property type="term" value="F:hydrolase activity"/>
    <property type="evidence" value="ECO:0007669"/>
    <property type="project" value="UniProtKB-KW"/>
</dbReference>
<keyword evidence="8" id="KW-1185">Reference proteome</keyword>
<dbReference type="Gene3D" id="3.40.50.1820">
    <property type="entry name" value="alpha/beta hydrolase"/>
    <property type="match status" value="1"/>
</dbReference>
<dbReference type="RefSeq" id="WP_143909605.1">
    <property type="nucleotide sequence ID" value="NZ_CP041765.1"/>
</dbReference>
<dbReference type="InterPro" id="IPR051601">
    <property type="entry name" value="Serine_prot/Carboxylest_S33"/>
</dbReference>
<dbReference type="InterPro" id="IPR013595">
    <property type="entry name" value="Pept_S33_TAP-like_C"/>
</dbReference>
<evidence type="ECO:0000256" key="4">
    <source>
        <dbReference type="SAM" id="MobiDB-lite"/>
    </source>
</evidence>
<dbReference type="PANTHER" id="PTHR43248:SF29">
    <property type="entry name" value="TRIPEPTIDYL AMINOPEPTIDASE"/>
    <property type="match status" value="1"/>
</dbReference>
<keyword evidence="3 7" id="KW-0378">Hydrolase</keyword>
<evidence type="ECO:0000256" key="2">
    <source>
        <dbReference type="ARBA" id="ARBA00022729"/>
    </source>
</evidence>
<dbReference type="EMBL" id="CP041765">
    <property type="protein sequence ID" value="QDQ98198.1"/>
    <property type="molecule type" value="Genomic_DNA"/>
</dbReference>
<feature type="region of interest" description="Disordered" evidence="4">
    <location>
        <begin position="595"/>
        <end position="642"/>
    </location>
</feature>
<accession>A0A516X541</accession>
<protein>
    <submittedName>
        <fullName evidence="7">Alpha/beta hydrolase</fullName>
    </submittedName>
</protein>